<proteinExistence type="predicted"/>
<dbReference type="Proteomes" id="UP001600941">
    <property type="component" value="Unassembled WGS sequence"/>
</dbReference>
<evidence type="ECO:0000313" key="2">
    <source>
        <dbReference type="Proteomes" id="UP001600941"/>
    </source>
</evidence>
<protein>
    <submittedName>
        <fullName evidence="1">Uncharacterized protein</fullName>
    </submittedName>
</protein>
<dbReference type="EMBL" id="BAABZQ010000001">
    <property type="protein sequence ID" value="GAA6502952.1"/>
    <property type="molecule type" value="Genomic_DNA"/>
</dbReference>
<reference evidence="1 2" key="1">
    <citation type="submission" date="2024-04" db="EMBL/GenBank/DDBJ databases">
        <title>Defined microbial consortia suppress multidrug-resistant proinflammatory Enterobacteriaceae via ecological control.</title>
        <authorList>
            <person name="Furuichi M."/>
            <person name="Kawaguchi T."/>
            <person name="Pust M."/>
            <person name="Yasuma K."/>
            <person name="Plichta D."/>
            <person name="Hasegawa N."/>
            <person name="Ohya T."/>
            <person name="Bhattarai S."/>
            <person name="Sasajima S."/>
            <person name="Aoto Y."/>
            <person name="Tuganbaev T."/>
            <person name="Yaginuma M."/>
            <person name="Ueda M."/>
            <person name="Okahashi N."/>
            <person name="Amafuji K."/>
            <person name="Kiridooshi Y."/>
            <person name="Sugita K."/>
            <person name="Strazar M."/>
            <person name="Skelly A."/>
            <person name="Suda W."/>
            <person name="Hattori M."/>
            <person name="Nakamoto N."/>
            <person name="Caballero S."/>
            <person name="Norman J."/>
            <person name="Olle B."/>
            <person name="Tanoue T."/>
            <person name="Arita M."/>
            <person name="Bucci V."/>
            <person name="Atarashi K."/>
            <person name="Xavier R."/>
            <person name="Honda K."/>
        </authorList>
    </citation>
    <scope>NUCLEOTIDE SEQUENCE [LARGE SCALE GENOMIC DNA]</scope>
    <source>
        <strain evidence="2">k34-0107-D12</strain>
    </source>
</reference>
<dbReference type="RefSeq" id="WP_390425601.1">
    <property type="nucleotide sequence ID" value="NZ_BAABZQ010000001.1"/>
</dbReference>
<keyword evidence="2" id="KW-1185">Reference proteome</keyword>
<comment type="caution">
    <text evidence="1">The sequence shown here is derived from an EMBL/GenBank/DDBJ whole genome shotgun (WGS) entry which is preliminary data.</text>
</comment>
<sequence length="70" mass="7879">MNNLILECIEAIEEDMDDGYLVDEDSRLKFALSYLANDDEIYELYELIKTGKAPDAGKQTGTKENQSSSL</sequence>
<organism evidence="1 2">
    <name type="scientific">Blautia parvula</name>
    <dbReference type="NCBI Taxonomy" id="2877527"/>
    <lineage>
        <taxon>Bacteria</taxon>
        <taxon>Bacillati</taxon>
        <taxon>Bacillota</taxon>
        <taxon>Clostridia</taxon>
        <taxon>Lachnospirales</taxon>
        <taxon>Lachnospiraceae</taxon>
        <taxon>Blautia</taxon>
    </lineage>
</organism>
<evidence type="ECO:0000313" key="1">
    <source>
        <dbReference type="EMBL" id="GAA6502952.1"/>
    </source>
</evidence>
<accession>A0ABQ0C2F2</accession>
<gene>
    <name evidence="1" type="ORF">K340107D12_57680</name>
</gene>
<name>A0ABQ0C2F2_9FIRM</name>